<organism evidence="1 2">
    <name type="scientific">Frankia canadensis</name>
    <dbReference type="NCBI Taxonomy" id="1836972"/>
    <lineage>
        <taxon>Bacteria</taxon>
        <taxon>Bacillati</taxon>
        <taxon>Actinomycetota</taxon>
        <taxon>Actinomycetes</taxon>
        <taxon>Frankiales</taxon>
        <taxon>Frankiaceae</taxon>
        <taxon>Frankia</taxon>
    </lineage>
</organism>
<dbReference type="Proteomes" id="UP000234331">
    <property type="component" value="Unassembled WGS sequence"/>
</dbReference>
<gene>
    <name evidence="1" type="ORF">FRACA_810005</name>
</gene>
<evidence type="ECO:0000313" key="2">
    <source>
        <dbReference type="Proteomes" id="UP000234331"/>
    </source>
</evidence>
<keyword evidence="2" id="KW-1185">Reference proteome</keyword>
<name>A0A2I2L1M0_9ACTN</name>
<dbReference type="EMBL" id="FZMO01000549">
    <property type="protein sequence ID" value="SNQ51814.1"/>
    <property type="molecule type" value="Genomic_DNA"/>
</dbReference>
<reference evidence="1 2" key="1">
    <citation type="submission" date="2017-06" db="EMBL/GenBank/DDBJ databases">
        <authorList>
            <person name="Kim H.J."/>
            <person name="Triplett B.A."/>
        </authorList>
    </citation>
    <scope>NUCLEOTIDE SEQUENCE [LARGE SCALE GENOMIC DNA]</scope>
    <source>
        <strain evidence="1">FRACA_ARgP5</strain>
    </source>
</reference>
<dbReference type="AlphaFoldDB" id="A0A2I2L1M0"/>
<sequence length="74" mass="8280">MDVTGFVVASLRDTWSLVSRGASSSDQRCCPRRSDQHHVVPRYGDRYAEYPLCVRDLDRLQARSSGAMPPARLG</sequence>
<accession>A0A2I2L1M0</accession>
<proteinExistence type="predicted"/>
<evidence type="ECO:0000313" key="1">
    <source>
        <dbReference type="EMBL" id="SNQ51814.1"/>
    </source>
</evidence>
<protein>
    <submittedName>
        <fullName evidence="1">Uncharacterized protein</fullName>
    </submittedName>
</protein>